<proteinExistence type="predicted"/>
<protein>
    <submittedName>
        <fullName evidence="1">Uncharacterized protein</fullName>
    </submittedName>
</protein>
<dbReference type="AlphaFoldDB" id="A0AAN8TV55"/>
<sequence>MEEYEATDEVLSLGKKTRK</sequence>
<dbReference type="EMBL" id="JBANQN010000003">
    <property type="protein sequence ID" value="KAK6794039.1"/>
    <property type="molecule type" value="Genomic_DNA"/>
</dbReference>
<gene>
    <name evidence="1" type="ORF">RDI58_007492</name>
</gene>
<reference evidence="1 2" key="1">
    <citation type="submission" date="2024-02" db="EMBL/GenBank/DDBJ databases">
        <title>de novo genome assembly of Solanum bulbocastanum strain 11H21.</title>
        <authorList>
            <person name="Hosaka A.J."/>
        </authorList>
    </citation>
    <scope>NUCLEOTIDE SEQUENCE [LARGE SCALE GENOMIC DNA]</scope>
    <source>
        <tissue evidence="1">Young leaves</tissue>
    </source>
</reference>
<comment type="caution">
    <text evidence="1">The sequence shown here is derived from an EMBL/GenBank/DDBJ whole genome shotgun (WGS) entry which is preliminary data.</text>
</comment>
<name>A0AAN8TV55_SOLBU</name>
<evidence type="ECO:0000313" key="2">
    <source>
        <dbReference type="Proteomes" id="UP001371456"/>
    </source>
</evidence>
<organism evidence="1 2">
    <name type="scientific">Solanum bulbocastanum</name>
    <name type="common">Wild potato</name>
    <dbReference type="NCBI Taxonomy" id="147425"/>
    <lineage>
        <taxon>Eukaryota</taxon>
        <taxon>Viridiplantae</taxon>
        <taxon>Streptophyta</taxon>
        <taxon>Embryophyta</taxon>
        <taxon>Tracheophyta</taxon>
        <taxon>Spermatophyta</taxon>
        <taxon>Magnoliopsida</taxon>
        <taxon>eudicotyledons</taxon>
        <taxon>Gunneridae</taxon>
        <taxon>Pentapetalae</taxon>
        <taxon>asterids</taxon>
        <taxon>lamiids</taxon>
        <taxon>Solanales</taxon>
        <taxon>Solanaceae</taxon>
        <taxon>Solanoideae</taxon>
        <taxon>Solaneae</taxon>
        <taxon>Solanum</taxon>
    </lineage>
</organism>
<keyword evidence="2" id="KW-1185">Reference proteome</keyword>
<evidence type="ECO:0000313" key="1">
    <source>
        <dbReference type="EMBL" id="KAK6794039.1"/>
    </source>
</evidence>
<dbReference type="Proteomes" id="UP001371456">
    <property type="component" value="Unassembled WGS sequence"/>
</dbReference>
<accession>A0AAN8TV55</accession>